<dbReference type="GO" id="GO:0005829">
    <property type="term" value="C:cytosol"/>
    <property type="evidence" value="ECO:0007669"/>
    <property type="project" value="TreeGrafter"/>
</dbReference>
<feature type="compositionally biased region" description="Polar residues" evidence="1">
    <location>
        <begin position="364"/>
        <end position="380"/>
    </location>
</feature>
<feature type="compositionally biased region" description="Acidic residues" evidence="1">
    <location>
        <begin position="431"/>
        <end position="446"/>
    </location>
</feature>
<name>A0A9P8VLU8_9PEZI</name>
<keyword evidence="4" id="KW-1185">Reference proteome</keyword>
<feature type="compositionally biased region" description="Basic and acidic residues" evidence="1">
    <location>
        <begin position="325"/>
        <end position="334"/>
    </location>
</feature>
<dbReference type="InterPro" id="IPR013904">
    <property type="entry name" value="RXT2_N"/>
</dbReference>
<dbReference type="Pfam" id="PF08595">
    <property type="entry name" value="RXT2_N"/>
    <property type="match status" value="1"/>
</dbReference>
<dbReference type="AlphaFoldDB" id="A0A9P8VLU8"/>
<evidence type="ECO:0000313" key="4">
    <source>
        <dbReference type="Proteomes" id="UP000770015"/>
    </source>
</evidence>
<dbReference type="PANTHER" id="PTHR28232">
    <property type="entry name" value="TRANSCRIPTIONAL REGULATORY PROTEIN RXT2"/>
    <property type="match status" value="1"/>
</dbReference>
<feature type="region of interest" description="Disordered" evidence="1">
    <location>
        <begin position="561"/>
        <end position="591"/>
    </location>
</feature>
<feature type="region of interest" description="Disordered" evidence="1">
    <location>
        <begin position="325"/>
        <end position="494"/>
    </location>
</feature>
<protein>
    <submittedName>
        <fullName evidence="3">RXT2-like protein</fullName>
    </submittedName>
</protein>
<feature type="compositionally biased region" description="Basic and acidic residues" evidence="1">
    <location>
        <begin position="561"/>
        <end position="572"/>
    </location>
</feature>
<dbReference type="GO" id="GO:0033698">
    <property type="term" value="C:Rpd3L complex"/>
    <property type="evidence" value="ECO:0007669"/>
    <property type="project" value="TreeGrafter"/>
</dbReference>
<evidence type="ECO:0000259" key="2">
    <source>
        <dbReference type="Pfam" id="PF08595"/>
    </source>
</evidence>
<evidence type="ECO:0000256" key="1">
    <source>
        <dbReference type="SAM" id="MobiDB-lite"/>
    </source>
</evidence>
<gene>
    <name evidence="3" type="ORF">F5X68DRAFT_257141</name>
</gene>
<feature type="compositionally biased region" description="Polar residues" evidence="1">
    <location>
        <begin position="335"/>
        <end position="355"/>
    </location>
</feature>
<sequence length="591" mass="65291">MAAGWAASQQPKRRLHPTWLCLSSQGKPPFFLTLAHHQHNTDLPAASPVYSNGERATTGNPDYYGYWGTFPQHTPAPALCTSLRRIAHFRFLDTRVGRPSPTSNLRYGLLRQIPSAAAMASQQVLFGETIAAMKKAIKRTAYESDSDDEIEHYTNRGNKLKKRALFAHQGQLIPPSGPEVYRQNIDYAGQTRSIINQNPPILDDEGFELDSEDDVKDQRVRDAMTYASEMNPYASIRLEQLLAPLTAATDLPTHPTLSKSFTSETLTGLVRQGCEVVRKENQSLWRTRHLFTRLMGDHTWAPCGMMIGPNDVDLFTDAIFDQKEAETVDDKQGDLHQSTNGSTLQEPSPGGTQNADHVARDETATPNTDAKANGATTQIENIEHAESNGTEAQKPKETEPKTDSTLKVNGTAASTKGSGANTPVGTRAEEGPENGDVEMQQDEPSEEQGAAANSTTVKPDEAVSATSQPDDTFIHPIFMPPAGAHPDKGGLSEAEAEEMRRLVALYVQKQEEVCRGAHKLHEGLLRAERLRQTVLKWSKIEAHCGPNRDLSDGEDWYDKEEWGLSEDLKKGQDEEEEDNTATATKKTRNRR</sequence>
<reference evidence="3" key="1">
    <citation type="journal article" date="2021" name="Nat. Commun.">
        <title>Genetic determinants of endophytism in the Arabidopsis root mycobiome.</title>
        <authorList>
            <person name="Mesny F."/>
            <person name="Miyauchi S."/>
            <person name="Thiergart T."/>
            <person name="Pickel B."/>
            <person name="Atanasova L."/>
            <person name="Karlsson M."/>
            <person name="Huettel B."/>
            <person name="Barry K.W."/>
            <person name="Haridas S."/>
            <person name="Chen C."/>
            <person name="Bauer D."/>
            <person name="Andreopoulos W."/>
            <person name="Pangilinan J."/>
            <person name="LaButti K."/>
            <person name="Riley R."/>
            <person name="Lipzen A."/>
            <person name="Clum A."/>
            <person name="Drula E."/>
            <person name="Henrissat B."/>
            <person name="Kohler A."/>
            <person name="Grigoriev I.V."/>
            <person name="Martin F.M."/>
            <person name="Hacquard S."/>
        </authorList>
    </citation>
    <scope>NUCLEOTIDE SEQUENCE</scope>
    <source>
        <strain evidence="3">MPI-SDFR-AT-0117</strain>
    </source>
</reference>
<dbReference type="PANTHER" id="PTHR28232:SF1">
    <property type="entry name" value="TRANSCRIPTIONAL REGULATORY PROTEIN RXT2"/>
    <property type="match status" value="1"/>
</dbReference>
<accession>A0A9P8VLU8</accession>
<dbReference type="OrthoDB" id="2405722at2759"/>
<feature type="domain" description="Transcriptional regulatory protein RXT2 N-terminal" evidence="2">
    <location>
        <begin position="154"/>
        <end position="297"/>
    </location>
</feature>
<comment type="caution">
    <text evidence="3">The sequence shown here is derived from an EMBL/GenBank/DDBJ whole genome shotgun (WGS) entry which is preliminary data.</text>
</comment>
<organism evidence="3 4">
    <name type="scientific">Plectosphaerella plurivora</name>
    <dbReference type="NCBI Taxonomy" id="936078"/>
    <lineage>
        <taxon>Eukaryota</taxon>
        <taxon>Fungi</taxon>
        <taxon>Dikarya</taxon>
        <taxon>Ascomycota</taxon>
        <taxon>Pezizomycotina</taxon>
        <taxon>Sordariomycetes</taxon>
        <taxon>Hypocreomycetidae</taxon>
        <taxon>Glomerellales</taxon>
        <taxon>Plectosphaerellaceae</taxon>
        <taxon>Plectosphaerella</taxon>
    </lineage>
</organism>
<feature type="compositionally biased region" description="Basic and acidic residues" evidence="1">
    <location>
        <begin position="393"/>
        <end position="404"/>
    </location>
</feature>
<dbReference type="InterPro" id="IPR039602">
    <property type="entry name" value="Rxt2"/>
</dbReference>
<dbReference type="Proteomes" id="UP000770015">
    <property type="component" value="Unassembled WGS sequence"/>
</dbReference>
<proteinExistence type="predicted"/>
<evidence type="ECO:0000313" key="3">
    <source>
        <dbReference type="EMBL" id="KAH6696807.1"/>
    </source>
</evidence>
<feature type="compositionally biased region" description="Polar residues" evidence="1">
    <location>
        <begin position="405"/>
        <end position="424"/>
    </location>
</feature>
<dbReference type="EMBL" id="JAGSXJ010000001">
    <property type="protein sequence ID" value="KAH6696807.1"/>
    <property type="molecule type" value="Genomic_DNA"/>
</dbReference>